<accession>A0AAD9ZGF1</accession>
<dbReference type="Gene3D" id="1.10.287.920">
    <property type="entry name" value="Pheromone alpha factor receptor"/>
    <property type="match status" value="1"/>
</dbReference>
<dbReference type="EMBL" id="JASNWA010000003">
    <property type="protein sequence ID" value="KAK3178724.1"/>
    <property type="molecule type" value="Genomic_DNA"/>
</dbReference>
<protein>
    <recommendedName>
        <fullName evidence="5">Pheromone alpha factor receptor</fullName>
    </recommendedName>
</protein>
<gene>
    <name evidence="3" type="ORF">OEA41_000861</name>
</gene>
<dbReference type="Proteomes" id="UP001276659">
    <property type="component" value="Unassembled WGS sequence"/>
</dbReference>
<dbReference type="PANTHER" id="PTHR28009">
    <property type="entry name" value="PHEROMONE ALPHA FACTOR RECEPTOR"/>
    <property type="match status" value="1"/>
</dbReference>
<feature type="transmembrane region" description="Helical" evidence="2">
    <location>
        <begin position="121"/>
        <end position="140"/>
    </location>
</feature>
<feature type="region of interest" description="Disordered" evidence="1">
    <location>
        <begin position="304"/>
        <end position="347"/>
    </location>
</feature>
<keyword evidence="2" id="KW-1133">Transmembrane helix</keyword>
<feature type="compositionally biased region" description="Polar residues" evidence="1">
    <location>
        <begin position="304"/>
        <end position="313"/>
    </location>
</feature>
<feature type="transmembrane region" description="Helical" evidence="2">
    <location>
        <begin position="236"/>
        <end position="258"/>
    </location>
</feature>
<keyword evidence="2" id="KW-0472">Membrane</keyword>
<dbReference type="PRINTS" id="PR00250">
    <property type="entry name" value="GPCRSTE2"/>
</dbReference>
<dbReference type="GO" id="GO:0004932">
    <property type="term" value="F:mating-type factor pheromone receptor activity"/>
    <property type="evidence" value="ECO:0007669"/>
    <property type="project" value="InterPro"/>
</dbReference>
<evidence type="ECO:0000313" key="3">
    <source>
        <dbReference type="EMBL" id="KAK3178724.1"/>
    </source>
</evidence>
<dbReference type="InterPro" id="IPR000366">
    <property type="entry name" value="GPCR_STE2"/>
</dbReference>
<evidence type="ECO:0008006" key="5">
    <source>
        <dbReference type="Google" id="ProtNLM"/>
    </source>
</evidence>
<feature type="transmembrane region" description="Helical" evidence="2">
    <location>
        <begin position="152"/>
        <end position="173"/>
    </location>
</feature>
<feature type="compositionally biased region" description="Polar residues" evidence="1">
    <location>
        <begin position="330"/>
        <end position="341"/>
    </location>
</feature>
<keyword evidence="4" id="KW-1185">Reference proteome</keyword>
<dbReference type="Pfam" id="PF02116">
    <property type="entry name" value="STE2"/>
    <property type="match status" value="1"/>
</dbReference>
<evidence type="ECO:0000256" key="1">
    <source>
        <dbReference type="SAM" id="MobiDB-lite"/>
    </source>
</evidence>
<dbReference type="AlphaFoldDB" id="A0AAD9ZGF1"/>
<keyword evidence="2" id="KW-0812">Transmembrane</keyword>
<organism evidence="3 4">
    <name type="scientific">Lepraria neglecta</name>
    <dbReference type="NCBI Taxonomy" id="209136"/>
    <lineage>
        <taxon>Eukaryota</taxon>
        <taxon>Fungi</taxon>
        <taxon>Dikarya</taxon>
        <taxon>Ascomycota</taxon>
        <taxon>Pezizomycotina</taxon>
        <taxon>Lecanoromycetes</taxon>
        <taxon>OSLEUM clade</taxon>
        <taxon>Lecanoromycetidae</taxon>
        <taxon>Lecanorales</taxon>
        <taxon>Lecanorineae</taxon>
        <taxon>Stereocaulaceae</taxon>
        <taxon>Lepraria</taxon>
    </lineage>
</organism>
<feature type="transmembrane region" description="Helical" evidence="2">
    <location>
        <begin position="74"/>
        <end position="94"/>
    </location>
</feature>
<reference evidence="3" key="1">
    <citation type="submission" date="2022-11" db="EMBL/GenBank/DDBJ databases">
        <title>Chromosomal genome sequence assembly and mating type (MAT) locus characterization of the leprose asexual lichenized fungus Lepraria neglecta (Nyl.) Erichsen.</title>
        <authorList>
            <person name="Allen J.L."/>
            <person name="Pfeffer B."/>
        </authorList>
    </citation>
    <scope>NUCLEOTIDE SEQUENCE</scope>
    <source>
        <strain evidence="3">Allen 5258</strain>
    </source>
</reference>
<sequence length="370" mass="40695">MNSTIPFNPYEQSFTLLGVDGTPFNVTIPELDYFVYYNNQICISYGAQLGASIVLLIVLLLLTKRDKRTSAIFIINALALIFNIIRNVMFALYFTGPWTETYAYFGQDYSGVRTRDYAESVNSAVFTFLVLVCIDTSLCLQTRVVCITLRSIYRIGIFIASILVALVGIGFHFTLLVENCIFIVNAKAEDSLYWIVEASQIANTVSICFFCTVFTTKLGFALRQRKKLGLAQFGPMQILFIMGCQTLVIPVLFSILQFCVSSPQIGSNTLTSVAIFLPLSSLWASASLNSRFADSKAHNFSGKTISSHATRSSGPMEEHKTANGPLKPSNADSTPMSSNSAVPRHDNGHMMCRDLEAQGLAGTGDFVGKE</sequence>
<feature type="transmembrane region" description="Helical" evidence="2">
    <location>
        <begin position="270"/>
        <end position="288"/>
    </location>
</feature>
<feature type="transmembrane region" description="Helical" evidence="2">
    <location>
        <begin position="43"/>
        <end position="62"/>
    </location>
</feature>
<feature type="transmembrane region" description="Helical" evidence="2">
    <location>
        <begin position="193"/>
        <end position="215"/>
    </location>
</feature>
<name>A0AAD9ZGF1_9LECA</name>
<dbReference type="PANTHER" id="PTHR28009:SF1">
    <property type="entry name" value="PHEROMONE ALPHA FACTOR RECEPTOR"/>
    <property type="match status" value="1"/>
</dbReference>
<dbReference type="CDD" id="cd14939">
    <property type="entry name" value="7tmD_STE2"/>
    <property type="match status" value="1"/>
</dbReference>
<comment type="caution">
    <text evidence="3">The sequence shown here is derived from an EMBL/GenBank/DDBJ whole genome shotgun (WGS) entry which is preliminary data.</text>
</comment>
<dbReference type="GO" id="GO:0038038">
    <property type="term" value="C:G protein-coupled receptor homodimeric complex"/>
    <property type="evidence" value="ECO:0007669"/>
    <property type="project" value="TreeGrafter"/>
</dbReference>
<proteinExistence type="predicted"/>
<dbReference type="GO" id="GO:0000750">
    <property type="term" value="P:pheromone-dependent signal transduction involved in conjugation with cellular fusion"/>
    <property type="evidence" value="ECO:0007669"/>
    <property type="project" value="TreeGrafter"/>
</dbReference>
<evidence type="ECO:0000256" key="2">
    <source>
        <dbReference type="SAM" id="Phobius"/>
    </source>
</evidence>
<dbReference type="InterPro" id="IPR027458">
    <property type="entry name" value="STE2_TM1-TM2_sf"/>
</dbReference>
<evidence type="ECO:0000313" key="4">
    <source>
        <dbReference type="Proteomes" id="UP001276659"/>
    </source>
</evidence>